<feature type="compositionally biased region" description="Basic and acidic residues" evidence="1">
    <location>
        <begin position="215"/>
        <end position="239"/>
    </location>
</feature>
<gene>
    <name evidence="4" type="ORF">B0H65DRAFT_436194</name>
</gene>
<keyword evidence="3" id="KW-0732">Signal</keyword>
<evidence type="ECO:0000256" key="2">
    <source>
        <dbReference type="SAM" id="Phobius"/>
    </source>
</evidence>
<feature type="transmembrane region" description="Helical" evidence="2">
    <location>
        <begin position="291"/>
        <end position="315"/>
    </location>
</feature>
<feature type="compositionally biased region" description="Low complexity" evidence="1">
    <location>
        <begin position="70"/>
        <end position="84"/>
    </location>
</feature>
<dbReference type="GeneID" id="87862384"/>
<name>A0AAE0J2J7_9PEZI</name>
<evidence type="ECO:0000313" key="4">
    <source>
        <dbReference type="EMBL" id="KAK3335046.1"/>
    </source>
</evidence>
<accession>A0AAE0J2J7</accession>
<keyword evidence="2" id="KW-0812">Transmembrane</keyword>
<organism evidence="4 5">
    <name type="scientific">Neurospora tetraspora</name>
    <dbReference type="NCBI Taxonomy" id="94610"/>
    <lineage>
        <taxon>Eukaryota</taxon>
        <taxon>Fungi</taxon>
        <taxon>Dikarya</taxon>
        <taxon>Ascomycota</taxon>
        <taxon>Pezizomycotina</taxon>
        <taxon>Sordariomycetes</taxon>
        <taxon>Sordariomycetidae</taxon>
        <taxon>Sordariales</taxon>
        <taxon>Sordariaceae</taxon>
        <taxon>Neurospora</taxon>
    </lineage>
</organism>
<evidence type="ECO:0000256" key="1">
    <source>
        <dbReference type="SAM" id="MobiDB-lite"/>
    </source>
</evidence>
<evidence type="ECO:0000313" key="5">
    <source>
        <dbReference type="Proteomes" id="UP001278500"/>
    </source>
</evidence>
<sequence length="352" mass="38260">MHLLLCLQVLLLISSTTASLLPPSSSINYSVPPPPTLSAPAQGHGLNPRLSWDDIVNGAKSLYSQAMATPTTIEPPSSPSATAAVHGDLQEGDGYNNNTQFKGETAVVSVVNITPFRSTEDISSTPSRNALLSSPLIAGIWPPRPAFWRRRSFSISEFLEPEGAQLEAPPLETGTPKSDIAMSPITPVVARKRQESPSTDLSPNTVKRSKATPRLTERQQEGSATEERSPNMPGAEERAWSGLGSRSADSDNNDPTVAVRANTPSTPSTSDSAKDSDYNKKYGYWVPLYPAWYVCIGIGICFTGWLIYQIVACIVGGSDTVRYFKSWKKIIRARFRRRAERREAKSEVVAPA</sequence>
<feature type="compositionally biased region" description="Polar residues" evidence="1">
    <location>
        <begin position="262"/>
        <end position="271"/>
    </location>
</feature>
<evidence type="ECO:0000256" key="3">
    <source>
        <dbReference type="SAM" id="SignalP"/>
    </source>
</evidence>
<keyword evidence="5" id="KW-1185">Reference proteome</keyword>
<protein>
    <submittedName>
        <fullName evidence="4">Uncharacterized protein</fullName>
    </submittedName>
</protein>
<reference evidence="4" key="1">
    <citation type="journal article" date="2023" name="Mol. Phylogenet. Evol.">
        <title>Genome-scale phylogeny and comparative genomics of the fungal order Sordariales.</title>
        <authorList>
            <person name="Hensen N."/>
            <person name="Bonometti L."/>
            <person name="Westerberg I."/>
            <person name="Brannstrom I.O."/>
            <person name="Guillou S."/>
            <person name="Cros-Aarteil S."/>
            <person name="Calhoun S."/>
            <person name="Haridas S."/>
            <person name="Kuo A."/>
            <person name="Mondo S."/>
            <person name="Pangilinan J."/>
            <person name="Riley R."/>
            <person name="LaButti K."/>
            <person name="Andreopoulos B."/>
            <person name="Lipzen A."/>
            <person name="Chen C."/>
            <person name="Yan M."/>
            <person name="Daum C."/>
            <person name="Ng V."/>
            <person name="Clum A."/>
            <person name="Steindorff A."/>
            <person name="Ohm R.A."/>
            <person name="Martin F."/>
            <person name="Silar P."/>
            <person name="Natvig D.O."/>
            <person name="Lalanne C."/>
            <person name="Gautier V."/>
            <person name="Ament-Velasquez S.L."/>
            <person name="Kruys A."/>
            <person name="Hutchinson M.I."/>
            <person name="Powell A.J."/>
            <person name="Barry K."/>
            <person name="Miller A.N."/>
            <person name="Grigoriev I.V."/>
            <person name="Debuchy R."/>
            <person name="Gladieux P."/>
            <person name="Hiltunen Thoren M."/>
            <person name="Johannesson H."/>
        </authorList>
    </citation>
    <scope>NUCLEOTIDE SEQUENCE</scope>
    <source>
        <strain evidence="4">CBS 560.94</strain>
    </source>
</reference>
<proteinExistence type="predicted"/>
<feature type="compositionally biased region" description="Polar residues" evidence="1">
    <location>
        <begin position="196"/>
        <end position="206"/>
    </location>
</feature>
<feature type="chain" id="PRO_5042235371" evidence="3">
    <location>
        <begin position="19"/>
        <end position="352"/>
    </location>
</feature>
<comment type="caution">
    <text evidence="4">The sequence shown here is derived from an EMBL/GenBank/DDBJ whole genome shotgun (WGS) entry which is preliminary data.</text>
</comment>
<reference evidence="4" key="2">
    <citation type="submission" date="2023-06" db="EMBL/GenBank/DDBJ databases">
        <authorList>
            <consortium name="Lawrence Berkeley National Laboratory"/>
            <person name="Haridas S."/>
            <person name="Hensen N."/>
            <person name="Bonometti L."/>
            <person name="Westerberg I."/>
            <person name="Brannstrom I.O."/>
            <person name="Guillou S."/>
            <person name="Cros-Aarteil S."/>
            <person name="Calhoun S."/>
            <person name="Kuo A."/>
            <person name="Mondo S."/>
            <person name="Pangilinan J."/>
            <person name="Riley R."/>
            <person name="Labutti K."/>
            <person name="Andreopoulos B."/>
            <person name="Lipzen A."/>
            <person name="Chen C."/>
            <person name="Yanf M."/>
            <person name="Daum C."/>
            <person name="Ng V."/>
            <person name="Clum A."/>
            <person name="Steindorff A."/>
            <person name="Ohm R."/>
            <person name="Martin F."/>
            <person name="Silar P."/>
            <person name="Natvig D."/>
            <person name="Lalanne C."/>
            <person name="Gautier V."/>
            <person name="Ament-Velasquez S.L."/>
            <person name="Kruys A."/>
            <person name="Hutchinson M.I."/>
            <person name="Powell A.J."/>
            <person name="Barry K."/>
            <person name="Miller A.N."/>
            <person name="Grigoriev I.V."/>
            <person name="Debuchy R."/>
            <person name="Gladieux P."/>
            <person name="Thoren M.H."/>
            <person name="Johannesson H."/>
        </authorList>
    </citation>
    <scope>NUCLEOTIDE SEQUENCE</scope>
    <source>
        <strain evidence="4">CBS 560.94</strain>
    </source>
</reference>
<keyword evidence="2" id="KW-1133">Transmembrane helix</keyword>
<feature type="signal peptide" evidence="3">
    <location>
        <begin position="1"/>
        <end position="18"/>
    </location>
</feature>
<feature type="region of interest" description="Disordered" evidence="1">
    <location>
        <begin position="70"/>
        <end position="96"/>
    </location>
</feature>
<keyword evidence="2" id="KW-0472">Membrane</keyword>
<dbReference type="AlphaFoldDB" id="A0AAE0J2J7"/>
<dbReference type="RefSeq" id="XP_062677212.1">
    <property type="nucleotide sequence ID" value="XM_062825230.1"/>
</dbReference>
<dbReference type="Proteomes" id="UP001278500">
    <property type="component" value="Unassembled WGS sequence"/>
</dbReference>
<dbReference type="EMBL" id="JAUEPP010000009">
    <property type="protein sequence ID" value="KAK3335046.1"/>
    <property type="molecule type" value="Genomic_DNA"/>
</dbReference>
<feature type="region of interest" description="Disordered" evidence="1">
    <location>
        <begin position="190"/>
        <end position="275"/>
    </location>
</feature>